<comment type="caution">
    <text evidence="2">The sequence shown here is derived from an EMBL/GenBank/DDBJ whole genome shotgun (WGS) entry which is preliminary data.</text>
</comment>
<dbReference type="Proteomes" id="UP000886469">
    <property type="component" value="Unassembled WGS sequence"/>
</dbReference>
<feature type="compositionally biased region" description="Basic and acidic residues" evidence="1">
    <location>
        <begin position="1"/>
        <end position="19"/>
    </location>
</feature>
<feature type="region of interest" description="Disordered" evidence="1">
    <location>
        <begin position="1"/>
        <end position="20"/>
    </location>
</feature>
<name>A0ABX1TG43_9PROT</name>
<reference evidence="2" key="1">
    <citation type="submission" date="2019-03" db="EMBL/GenBank/DDBJ databases">
        <title>Metabolic reconstructions from genomes of highly enriched 'Candidatus Accumulibacter' and 'Candidatus Competibacter' bioreactor populations.</title>
        <authorList>
            <person name="Annavajhala M.K."/>
            <person name="Welles L."/>
            <person name="Abbas B."/>
            <person name="Sorokin D."/>
            <person name="Park H."/>
            <person name="Van Loosdrecht M."/>
            <person name="Chandran K."/>
        </authorList>
    </citation>
    <scope>NUCLEOTIDE SEQUENCE</scope>
    <source>
        <strain evidence="2">SBR_L</strain>
    </source>
</reference>
<sequence length="61" mass="6486">MNRQDAKDAKKDKVEEPSARLDSISHSVIGAPIKVQLKSGIKRVVLSHQSPGALGVLAVDP</sequence>
<evidence type="ECO:0000313" key="2">
    <source>
        <dbReference type="EMBL" id="NMQ08009.1"/>
    </source>
</evidence>
<accession>A0ABX1TG43</accession>
<protein>
    <submittedName>
        <fullName evidence="2">Uncharacterized protein</fullName>
    </submittedName>
</protein>
<keyword evidence="3" id="KW-1185">Reference proteome</keyword>
<organism evidence="2 3">
    <name type="scientific">Candidatus Accumulibacter contiguus</name>
    <dbReference type="NCBI Taxonomy" id="2954381"/>
    <lineage>
        <taxon>Bacteria</taxon>
        <taxon>Pseudomonadati</taxon>
        <taxon>Pseudomonadota</taxon>
        <taxon>Betaproteobacteria</taxon>
        <taxon>Candidatus Accumulibacter</taxon>
    </lineage>
</organism>
<evidence type="ECO:0000313" key="3">
    <source>
        <dbReference type="Proteomes" id="UP000886469"/>
    </source>
</evidence>
<evidence type="ECO:0000256" key="1">
    <source>
        <dbReference type="SAM" id="MobiDB-lite"/>
    </source>
</evidence>
<proteinExistence type="predicted"/>
<dbReference type="EMBL" id="SPMX01000145">
    <property type="protein sequence ID" value="NMQ08009.1"/>
    <property type="molecule type" value="Genomic_DNA"/>
</dbReference>
<gene>
    <name evidence="2" type="ORF">E4Q08_23655</name>
</gene>
<dbReference type="RefSeq" id="WP_169072217.1">
    <property type="nucleotide sequence ID" value="NZ_SPMX01000145.1"/>
</dbReference>